<evidence type="ECO:0000256" key="8">
    <source>
        <dbReference type="ARBA" id="ARBA00022840"/>
    </source>
</evidence>
<keyword evidence="5" id="KW-0547">Nucleotide-binding</keyword>
<proteinExistence type="predicted"/>
<keyword evidence="6" id="KW-0418">Kinase</keyword>
<evidence type="ECO:0000256" key="4">
    <source>
        <dbReference type="ARBA" id="ARBA00022679"/>
    </source>
</evidence>
<keyword evidence="11" id="KW-0175">Coiled coil</keyword>
<dbReference type="EC" id="2.7.13.3" evidence="2"/>
<dbReference type="FunFam" id="3.40.50.2300:FF:000121">
    <property type="entry name" value="Sensor histidine kinase RcsC"/>
    <property type="match status" value="1"/>
</dbReference>
<dbReference type="OrthoDB" id="9802500at2"/>
<evidence type="ECO:0000313" key="13">
    <source>
        <dbReference type="EMBL" id="AFZ37666.1"/>
    </source>
</evidence>
<dbReference type="SUPFAM" id="SSF47384">
    <property type="entry name" value="Homodimeric domain of signal transducing histidine kinase"/>
    <property type="match status" value="1"/>
</dbReference>
<dbReference type="eggNOG" id="COG2208">
    <property type="taxonomic scope" value="Bacteria"/>
</dbReference>
<dbReference type="eggNOG" id="COG0745">
    <property type="taxonomic scope" value="Bacteria"/>
</dbReference>
<dbReference type="Pfam" id="PF00512">
    <property type="entry name" value="HisKA"/>
    <property type="match status" value="1"/>
</dbReference>
<evidence type="ECO:0000256" key="9">
    <source>
        <dbReference type="ARBA" id="ARBA00023012"/>
    </source>
</evidence>
<evidence type="ECO:0000313" key="14">
    <source>
        <dbReference type="Proteomes" id="UP000010473"/>
    </source>
</evidence>
<keyword evidence="7" id="KW-0378">Hydrolase</keyword>
<evidence type="ECO:0000256" key="11">
    <source>
        <dbReference type="SAM" id="Coils"/>
    </source>
</evidence>
<evidence type="ECO:0000256" key="1">
    <source>
        <dbReference type="ARBA" id="ARBA00000085"/>
    </source>
</evidence>
<dbReference type="PROSITE" id="PS50110">
    <property type="entry name" value="RESPONSE_REGULATORY"/>
    <property type="match status" value="1"/>
</dbReference>
<accession>K9XZV9</accession>
<dbReference type="SMART" id="SM00448">
    <property type="entry name" value="REC"/>
    <property type="match status" value="1"/>
</dbReference>
<dbReference type="Gene3D" id="3.40.50.2300">
    <property type="match status" value="1"/>
</dbReference>
<dbReference type="InterPro" id="IPR036457">
    <property type="entry name" value="PPM-type-like_dom_sf"/>
</dbReference>
<dbReference type="RefSeq" id="WP_015195320.1">
    <property type="nucleotide sequence ID" value="NC_019748.1"/>
</dbReference>
<dbReference type="Pfam" id="PF00072">
    <property type="entry name" value="Response_reg"/>
    <property type="match status" value="1"/>
</dbReference>
<dbReference type="InterPro" id="IPR001789">
    <property type="entry name" value="Sig_transdc_resp-reg_receiver"/>
</dbReference>
<keyword evidence="9" id="KW-0902">Two-component regulatory system</keyword>
<dbReference type="SMART" id="SM00388">
    <property type="entry name" value="HisKA"/>
    <property type="match status" value="1"/>
</dbReference>
<evidence type="ECO:0000256" key="10">
    <source>
        <dbReference type="PROSITE-ProRule" id="PRU00169"/>
    </source>
</evidence>
<reference evidence="14" key="1">
    <citation type="journal article" date="2013" name="Proc. Natl. Acad. Sci. U.S.A.">
        <title>Improving the coverage of the cyanobacterial phylum using diversity-driven genome sequencing.</title>
        <authorList>
            <person name="Shih P.M."/>
            <person name="Wu D."/>
            <person name="Latifi A."/>
            <person name="Axen S.D."/>
            <person name="Fewer D.P."/>
            <person name="Talla E."/>
            <person name="Calteau A."/>
            <person name="Cai F."/>
            <person name="Tandeau de Marsac N."/>
            <person name="Rippka R."/>
            <person name="Herdman M."/>
            <person name="Sivonen K."/>
            <person name="Coursin T."/>
            <person name="Laurent T."/>
            <person name="Goodwin L."/>
            <person name="Nolan M."/>
            <person name="Davenport K.W."/>
            <person name="Han C.S."/>
            <person name="Rubin E.M."/>
            <person name="Eisen J.A."/>
            <person name="Woyke T."/>
            <person name="Gugger M."/>
            <person name="Kerfeld C.A."/>
        </authorList>
    </citation>
    <scope>NUCLEOTIDE SEQUENCE [LARGE SCALE GENOMIC DNA]</scope>
    <source>
        <strain evidence="14">ATCC 29371 / PCC 7437</strain>
    </source>
</reference>
<dbReference type="GO" id="GO:0000155">
    <property type="term" value="F:phosphorelay sensor kinase activity"/>
    <property type="evidence" value="ECO:0007669"/>
    <property type="project" value="InterPro"/>
</dbReference>
<evidence type="ECO:0000256" key="3">
    <source>
        <dbReference type="ARBA" id="ARBA00022553"/>
    </source>
</evidence>
<evidence type="ECO:0000256" key="7">
    <source>
        <dbReference type="ARBA" id="ARBA00022801"/>
    </source>
</evidence>
<dbReference type="GO" id="GO:0016791">
    <property type="term" value="F:phosphatase activity"/>
    <property type="evidence" value="ECO:0007669"/>
    <property type="project" value="TreeGrafter"/>
</dbReference>
<sequence>MTTDSCPPLSLLAHLRHELRTPINAIIGYSEMLLEELETEDTAALSAELQVIRENGVQLLALVNTLLNSSQSENDQLNLSLSVLSQITLQLEIPAQTVINCSGQLLKQADSEFVCDLNKIYTAAENFLKILAELPNFSQPQLLINQTYPLSLSQSKPASNSDSNSVISLTNQSEGKILVVDDNPTNRDLLSRQIKAQGYQVGTAANGQQVLELIQTGEYDLILLDIIMPEMDGYQVLKSLRDSQWRYIPVIMISALDQIDSVVKCIEMGAEDYLAKPFNPVLLKARISACLEKKRLRDQQARYLEQLAQANQEITNLNQRLQAENIRLSAELDITRRLQQMILPKEQELSQLDELDIAGFMEPAEEVGGDYYDVLHHDGKVKIAIGDVTGHGLESGVLSIMVQTAVRTLMENNETDPIKFLETLNRTIYKNVQRMNSDKNLTFCLIDYQAGQLNLSGQHEEIIVVRAGGEIERIDTVDLGFPLGLEETIADFIVSAQIKLNADDVVILYTDGVTEAENTLGVQYGLERLCNVVKQNWYKSANTIKQLVIEDLRLYIGGQKVYDDITLVVLKQK</sequence>
<keyword evidence="4" id="KW-0808">Transferase</keyword>
<feature type="domain" description="Response regulatory" evidence="12">
    <location>
        <begin position="176"/>
        <end position="291"/>
    </location>
</feature>
<dbReference type="KEGG" id="scs:Sta7437_4190"/>
<organism evidence="13 14">
    <name type="scientific">Stanieria cyanosphaera (strain ATCC 29371 / PCC 7437)</name>
    <dbReference type="NCBI Taxonomy" id="111780"/>
    <lineage>
        <taxon>Bacteria</taxon>
        <taxon>Bacillati</taxon>
        <taxon>Cyanobacteriota</taxon>
        <taxon>Cyanophyceae</taxon>
        <taxon>Pleurocapsales</taxon>
        <taxon>Dermocarpellaceae</taxon>
        <taxon>Stanieria</taxon>
    </lineage>
</organism>
<dbReference type="SMART" id="SM00331">
    <property type="entry name" value="PP2C_SIG"/>
    <property type="match status" value="1"/>
</dbReference>
<protein>
    <recommendedName>
        <fullName evidence="2">histidine kinase</fullName>
        <ecNumber evidence="2">2.7.13.3</ecNumber>
    </recommendedName>
</protein>
<dbReference type="Gene3D" id="3.60.40.10">
    <property type="entry name" value="PPM-type phosphatase domain"/>
    <property type="match status" value="1"/>
</dbReference>
<dbReference type="PANTHER" id="PTHR43156">
    <property type="entry name" value="STAGE II SPORULATION PROTEIN E-RELATED"/>
    <property type="match status" value="1"/>
</dbReference>
<dbReference type="InterPro" id="IPR052016">
    <property type="entry name" value="Bact_Sigma-Reg"/>
</dbReference>
<gene>
    <name evidence="13" type="ordered locus">Sta7437_4190</name>
</gene>
<dbReference type="CDD" id="cd14686">
    <property type="entry name" value="bZIP"/>
    <property type="match status" value="1"/>
</dbReference>
<evidence type="ECO:0000256" key="5">
    <source>
        <dbReference type="ARBA" id="ARBA00022741"/>
    </source>
</evidence>
<dbReference type="SUPFAM" id="SSF81606">
    <property type="entry name" value="PP2C-like"/>
    <property type="match status" value="1"/>
</dbReference>
<dbReference type="PANTHER" id="PTHR43156:SF2">
    <property type="entry name" value="STAGE II SPORULATION PROTEIN E"/>
    <property type="match status" value="1"/>
</dbReference>
<dbReference type="InterPro" id="IPR003661">
    <property type="entry name" value="HisK_dim/P_dom"/>
</dbReference>
<dbReference type="HOGENOM" id="CLU_000445_43_7_3"/>
<dbReference type="PATRIC" id="fig|111780.3.peg.4341"/>
<dbReference type="InterPro" id="IPR036097">
    <property type="entry name" value="HisK_dim/P_sf"/>
</dbReference>
<dbReference type="Proteomes" id="UP000010473">
    <property type="component" value="Chromosome"/>
</dbReference>
<evidence type="ECO:0000259" key="12">
    <source>
        <dbReference type="PROSITE" id="PS50110"/>
    </source>
</evidence>
<dbReference type="GO" id="GO:0005524">
    <property type="term" value="F:ATP binding"/>
    <property type="evidence" value="ECO:0007669"/>
    <property type="project" value="UniProtKB-KW"/>
</dbReference>
<feature type="modified residue" description="4-aspartylphosphate" evidence="10">
    <location>
        <position position="225"/>
    </location>
</feature>
<dbReference type="InterPro" id="IPR011006">
    <property type="entry name" value="CheY-like_superfamily"/>
</dbReference>
<dbReference type="AlphaFoldDB" id="K9XZV9"/>
<name>K9XZV9_STAC7</name>
<keyword evidence="14" id="KW-1185">Reference proteome</keyword>
<dbReference type="EMBL" id="CP003653">
    <property type="protein sequence ID" value="AFZ37666.1"/>
    <property type="molecule type" value="Genomic_DNA"/>
</dbReference>
<dbReference type="eggNOG" id="COG2205">
    <property type="taxonomic scope" value="Bacteria"/>
</dbReference>
<evidence type="ECO:0000256" key="2">
    <source>
        <dbReference type="ARBA" id="ARBA00012438"/>
    </source>
</evidence>
<dbReference type="Pfam" id="PF07228">
    <property type="entry name" value="SpoIIE"/>
    <property type="match status" value="1"/>
</dbReference>
<dbReference type="SUPFAM" id="SSF52172">
    <property type="entry name" value="CheY-like"/>
    <property type="match status" value="1"/>
</dbReference>
<keyword evidence="8" id="KW-0067">ATP-binding</keyword>
<dbReference type="Gene3D" id="1.10.287.130">
    <property type="match status" value="1"/>
</dbReference>
<keyword evidence="3 10" id="KW-0597">Phosphoprotein</keyword>
<dbReference type="STRING" id="111780.Sta7437_4190"/>
<comment type="catalytic activity">
    <reaction evidence="1">
        <text>ATP + protein L-histidine = ADP + protein N-phospho-L-histidine.</text>
        <dbReference type="EC" id="2.7.13.3"/>
    </reaction>
</comment>
<dbReference type="InterPro" id="IPR001932">
    <property type="entry name" value="PPM-type_phosphatase-like_dom"/>
</dbReference>
<dbReference type="CDD" id="cd00082">
    <property type="entry name" value="HisKA"/>
    <property type="match status" value="1"/>
</dbReference>
<evidence type="ECO:0000256" key="6">
    <source>
        <dbReference type="ARBA" id="ARBA00022777"/>
    </source>
</evidence>
<feature type="coiled-coil region" evidence="11">
    <location>
        <begin position="293"/>
        <end position="338"/>
    </location>
</feature>